<proteinExistence type="predicted"/>
<dbReference type="AlphaFoldDB" id="A0A450TNA9"/>
<sequence>MDKTPKAVSDCHLLLEWLIPQLDKFPRLRRFTLGERIETGVLEVLENLIEDRRLG</sequence>
<name>A0A450TNA9_9GAMM</name>
<protein>
    <submittedName>
        <fullName evidence="1">Uncharacterized protein</fullName>
    </submittedName>
</protein>
<dbReference type="EMBL" id="CAADFE010000018">
    <property type="protein sequence ID" value="VFJ69254.1"/>
    <property type="molecule type" value="Genomic_DNA"/>
</dbReference>
<evidence type="ECO:0000313" key="1">
    <source>
        <dbReference type="EMBL" id="VFJ69254.1"/>
    </source>
</evidence>
<organism evidence="1">
    <name type="scientific">Candidatus Kentrum sp. FW</name>
    <dbReference type="NCBI Taxonomy" id="2126338"/>
    <lineage>
        <taxon>Bacteria</taxon>
        <taxon>Pseudomonadati</taxon>
        <taxon>Pseudomonadota</taxon>
        <taxon>Gammaproteobacteria</taxon>
        <taxon>Candidatus Kentrum</taxon>
    </lineage>
</organism>
<dbReference type="InterPro" id="IPR036583">
    <property type="entry name" value="23S_rRNA_IVS_sf"/>
</dbReference>
<accession>A0A450TNA9</accession>
<gene>
    <name evidence="1" type="ORF">BECKFW1821C_GA0114237_101828</name>
</gene>
<reference evidence="1" key="1">
    <citation type="submission" date="2019-02" db="EMBL/GenBank/DDBJ databases">
        <authorList>
            <person name="Gruber-Vodicka R. H."/>
            <person name="Seah K. B. B."/>
        </authorList>
    </citation>
    <scope>NUCLEOTIDE SEQUENCE</scope>
    <source>
        <strain evidence="1">BECK_BZ131</strain>
    </source>
</reference>
<dbReference type="Gene3D" id="1.20.1440.60">
    <property type="entry name" value="23S rRNA-intervening sequence"/>
    <property type="match status" value="1"/>
</dbReference>